<comment type="caution">
    <text evidence="1">The sequence shown here is derived from an EMBL/GenBank/DDBJ whole genome shotgun (WGS) entry which is preliminary data.</text>
</comment>
<protein>
    <submittedName>
        <fullName evidence="1">Uncharacterized protein</fullName>
    </submittedName>
</protein>
<dbReference type="Proteomes" id="UP000814128">
    <property type="component" value="Unassembled WGS sequence"/>
</dbReference>
<reference evidence="1" key="2">
    <citation type="journal article" date="2022" name="New Phytol.">
        <title>Evolutionary transition to the ectomycorrhizal habit in the genomes of a hyperdiverse lineage of mushroom-forming fungi.</title>
        <authorList>
            <person name="Looney B."/>
            <person name="Miyauchi S."/>
            <person name="Morin E."/>
            <person name="Drula E."/>
            <person name="Courty P.E."/>
            <person name="Kohler A."/>
            <person name="Kuo A."/>
            <person name="LaButti K."/>
            <person name="Pangilinan J."/>
            <person name="Lipzen A."/>
            <person name="Riley R."/>
            <person name="Andreopoulos W."/>
            <person name="He G."/>
            <person name="Johnson J."/>
            <person name="Nolan M."/>
            <person name="Tritt A."/>
            <person name="Barry K.W."/>
            <person name="Grigoriev I.V."/>
            <person name="Nagy L.G."/>
            <person name="Hibbett D."/>
            <person name="Henrissat B."/>
            <person name="Matheny P.B."/>
            <person name="Labbe J."/>
            <person name="Martin F.M."/>
        </authorList>
    </citation>
    <scope>NUCLEOTIDE SEQUENCE</scope>
    <source>
        <strain evidence="1">EC-137</strain>
    </source>
</reference>
<organism evidence="1 2">
    <name type="scientific">Vararia minispora EC-137</name>
    <dbReference type="NCBI Taxonomy" id="1314806"/>
    <lineage>
        <taxon>Eukaryota</taxon>
        <taxon>Fungi</taxon>
        <taxon>Dikarya</taxon>
        <taxon>Basidiomycota</taxon>
        <taxon>Agaricomycotina</taxon>
        <taxon>Agaricomycetes</taxon>
        <taxon>Russulales</taxon>
        <taxon>Lachnocladiaceae</taxon>
        <taxon>Vararia</taxon>
    </lineage>
</organism>
<evidence type="ECO:0000313" key="1">
    <source>
        <dbReference type="EMBL" id="KAI0026748.1"/>
    </source>
</evidence>
<proteinExistence type="predicted"/>
<evidence type="ECO:0000313" key="2">
    <source>
        <dbReference type="Proteomes" id="UP000814128"/>
    </source>
</evidence>
<name>A0ACB8Q589_9AGAM</name>
<dbReference type="EMBL" id="MU274219">
    <property type="protein sequence ID" value="KAI0026748.1"/>
    <property type="molecule type" value="Genomic_DNA"/>
</dbReference>
<accession>A0ACB8Q589</accession>
<keyword evidence="2" id="KW-1185">Reference proteome</keyword>
<sequence>MGNARAALSGLWVLHFIMLHSSTADPSWTEGDLNIYCPEEGLPIIMSHLHEEGYYPSRTQEQDLPSKTFMKGIITRVLKFDQEERGLKVDVVCTRASTPFEVVLEFWTTLVMNVVTVHDLTILYPDLTLAKQGRQPLDRARRGGVGELINKYIGRGFQVWPFSRQQACTYEPNETRSTRDTRCLVLPIATPDGYMRGPQGSTLTVWRMRGYGPGDVNGSIAYVESIIGPFKKSMLRGDATLRRSRPTKSRKLPYEREAHPVVGAEWSDQEGHSARGRLVRLSGHQIRKDAPCRSTALNDQNRRDAPRRDLVKALRRR</sequence>
<reference evidence="1" key="1">
    <citation type="submission" date="2021-02" db="EMBL/GenBank/DDBJ databases">
        <authorList>
            <consortium name="DOE Joint Genome Institute"/>
            <person name="Ahrendt S."/>
            <person name="Looney B.P."/>
            <person name="Miyauchi S."/>
            <person name="Morin E."/>
            <person name="Drula E."/>
            <person name="Courty P.E."/>
            <person name="Chicoki N."/>
            <person name="Fauchery L."/>
            <person name="Kohler A."/>
            <person name="Kuo A."/>
            <person name="Labutti K."/>
            <person name="Pangilinan J."/>
            <person name="Lipzen A."/>
            <person name="Riley R."/>
            <person name="Andreopoulos W."/>
            <person name="He G."/>
            <person name="Johnson J."/>
            <person name="Barry K.W."/>
            <person name="Grigoriev I.V."/>
            <person name="Nagy L."/>
            <person name="Hibbett D."/>
            <person name="Henrissat B."/>
            <person name="Matheny P.B."/>
            <person name="Labbe J."/>
            <person name="Martin F."/>
        </authorList>
    </citation>
    <scope>NUCLEOTIDE SEQUENCE</scope>
    <source>
        <strain evidence="1">EC-137</strain>
    </source>
</reference>
<gene>
    <name evidence="1" type="ORF">K488DRAFT_75108</name>
</gene>